<evidence type="ECO:0000313" key="3">
    <source>
        <dbReference type="Proteomes" id="UP001611450"/>
    </source>
</evidence>
<sequence>MDIRHIDSATAAFKSFAEPRSKISTADHRAVQTAAIDYWFCVDDHELWGPSMLPPPQLRSLLTAEGITRAEYFTLDPGSAEARRVEVARTCTEPDAKAWLTRVALQAGLSRLAEDSLMELEDLEHDSPRLVFLRALLHVSRFDGPYRRLPELVDTPDPSLRFLAGMLRLRYTAESGDFARLSREISATAQLIPEIAADDPVLGAITQLRLERYRVVGTKDEMQVVRILDALDPYLPLARQQELQPSEFLRLESARRLADRCALHAIRLGLRSAARQANRVALQLDPWCARARLLAAECAVEKETAVRHYSAAARMGVIERPYAVDRILGQSGNRSRFQSLPVFKDSGADRRKARVQDMFSPFLTLTSPDCAIPVLCHAPLMLSRSYDAKGLAFYHTVTLQRAMVKPFRIELQNAAYGRGEWPDVTTLASWRDAPHDRCRLIYAETAEIHGLPTAQQGKLIKLLIALGFFDAAMVSLDKVDLGGRPQSPEQFYLRVLRHYLTNLTEPRRDWTQIMPELVRTVAAAPADSRYLRMLINLSIYGMVQGAHRREIDGVEHWRNLGLGYLEEYVALSEVSDFEAHLMTSRYHRAATFLPFLRGDHKTLLNEYQKVLDHAELAAPTSDHERVLKVENMIPALESASRSYAAAGSQAEAQQYMEAAARVDPLDSKLLIQVGDLRRNAGDLDGAVEAYVAAGHIAVPLGRIAWFRAGLMYELLGAADCAIECYAKSLTLLPTGVSNHRNLMALAQRRSDTYLYEWARQAAEYQLATRV</sequence>
<organism evidence="2 3">
    <name type="scientific">Nocardia beijingensis</name>
    <dbReference type="NCBI Taxonomy" id="95162"/>
    <lineage>
        <taxon>Bacteria</taxon>
        <taxon>Bacillati</taxon>
        <taxon>Actinomycetota</taxon>
        <taxon>Actinomycetes</taxon>
        <taxon>Mycobacteriales</taxon>
        <taxon>Nocardiaceae</taxon>
        <taxon>Nocardia</taxon>
    </lineage>
</organism>
<dbReference type="RefSeq" id="WP_396946575.1">
    <property type="nucleotide sequence ID" value="NZ_JBIRXV010000008.1"/>
</dbReference>
<dbReference type="SUPFAM" id="SSF48452">
    <property type="entry name" value="TPR-like"/>
    <property type="match status" value="1"/>
</dbReference>
<dbReference type="InterPro" id="IPR019734">
    <property type="entry name" value="TPR_rpt"/>
</dbReference>
<dbReference type="Proteomes" id="UP001611450">
    <property type="component" value="Unassembled WGS sequence"/>
</dbReference>
<proteinExistence type="predicted"/>
<comment type="caution">
    <text evidence="2">The sequence shown here is derived from an EMBL/GenBank/DDBJ whole genome shotgun (WGS) entry which is preliminary data.</text>
</comment>
<feature type="repeat" description="TPR" evidence="1">
    <location>
        <begin position="702"/>
        <end position="735"/>
    </location>
</feature>
<dbReference type="EMBL" id="JBIRXV010000008">
    <property type="protein sequence ID" value="MFI2324484.1"/>
    <property type="molecule type" value="Genomic_DNA"/>
</dbReference>
<dbReference type="Gene3D" id="1.25.40.10">
    <property type="entry name" value="Tetratricopeptide repeat domain"/>
    <property type="match status" value="1"/>
</dbReference>
<reference evidence="2 3" key="1">
    <citation type="submission" date="2024-10" db="EMBL/GenBank/DDBJ databases">
        <title>The Natural Products Discovery Center: Release of the First 8490 Sequenced Strains for Exploring Actinobacteria Biosynthetic Diversity.</title>
        <authorList>
            <person name="Kalkreuter E."/>
            <person name="Kautsar S.A."/>
            <person name="Yang D."/>
            <person name="Bader C.D."/>
            <person name="Teijaro C.N."/>
            <person name="Fluegel L."/>
            <person name="Davis C.M."/>
            <person name="Simpson J.R."/>
            <person name="Lauterbach L."/>
            <person name="Steele A.D."/>
            <person name="Gui C."/>
            <person name="Meng S."/>
            <person name="Li G."/>
            <person name="Viehrig K."/>
            <person name="Ye F."/>
            <person name="Su P."/>
            <person name="Kiefer A.F."/>
            <person name="Nichols A."/>
            <person name="Cepeda A.J."/>
            <person name="Yan W."/>
            <person name="Fan B."/>
            <person name="Jiang Y."/>
            <person name="Adhikari A."/>
            <person name="Zheng C.-J."/>
            <person name="Schuster L."/>
            <person name="Cowan T.M."/>
            <person name="Smanski M.J."/>
            <person name="Chevrette M.G."/>
            <person name="De Carvalho L.P.S."/>
            <person name="Shen B."/>
        </authorList>
    </citation>
    <scope>NUCLEOTIDE SEQUENCE [LARGE SCALE GENOMIC DNA]</scope>
    <source>
        <strain evidence="2 3">NPDC019626</strain>
    </source>
</reference>
<name>A0ABW7WNA9_9NOCA</name>
<protein>
    <submittedName>
        <fullName evidence="2">Tetratricopeptide repeat protein</fullName>
    </submittedName>
</protein>
<evidence type="ECO:0000256" key="1">
    <source>
        <dbReference type="PROSITE-ProRule" id="PRU00339"/>
    </source>
</evidence>
<dbReference type="PROSITE" id="PS50005">
    <property type="entry name" value="TPR"/>
    <property type="match status" value="1"/>
</dbReference>
<dbReference type="InterPro" id="IPR011990">
    <property type="entry name" value="TPR-like_helical_dom_sf"/>
</dbReference>
<keyword evidence="3" id="KW-1185">Reference proteome</keyword>
<evidence type="ECO:0000313" key="2">
    <source>
        <dbReference type="EMBL" id="MFI2324484.1"/>
    </source>
</evidence>
<gene>
    <name evidence="2" type="ORF">ACH47G_28705</name>
</gene>
<accession>A0ABW7WNA9</accession>
<keyword evidence="1" id="KW-0802">TPR repeat</keyword>